<accession>A0A0E9UCT4</accession>
<protein>
    <submittedName>
        <fullName evidence="1">Uncharacterized protein</fullName>
    </submittedName>
</protein>
<dbReference type="EMBL" id="GBXM01045844">
    <property type="protein sequence ID" value="JAH62733.1"/>
    <property type="molecule type" value="Transcribed_RNA"/>
</dbReference>
<sequence>MALECRPIFSRWYSLQSNYPLSLFLLLYFLLLSSTFAKLFAMATRCRVQQHWLLMGQTFLTSRKP</sequence>
<reference evidence="1" key="2">
    <citation type="journal article" date="2015" name="Fish Shellfish Immunol.">
        <title>Early steps in the European eel (Anguilla anguilla)-Vibrio vulnificus interaction in the gills: Role of the RtxA13 toxin.</title>
        <authorList>
            <person name="Callol A."/>
            <person name="Pajuelo D."/>
            <person name="Ebbesson L."/>
            <person name="Teles M."/>
            <person name="MacKenzie S."/>
            <person name="Amaro C."/>
        </authorList>
    </citation>
    <scope>NUCLEOTIDE SEQUENCE</scope>
</reference>
<dbReference type="AlphaFoldDB" id="A0A0E9UCT4"/>
<organism evidence="1">
    <name type="scientific">Anguilla anguilla</name>
    <name type="common">European freshwater eel</name>
    <name type="synonym">Muraena anguilla</name>
    <dbReference type="NCBI Taxonomy" id="7936"/>
    <lineage>
        <taxon>Eukaryota</taxon>
        <taxon>Metazoa</taxon>
        <taxon>Chordata</taxon>
        <taxon>Craniata</taxon>
        <taxon>Vertebrata</taxon>
        <taxon>Euteleostomi</taxon>
        <taxon>Actinopterygii</taxon>
        <taxon>Neopterygii</taxon>
        <taxon>Teleostei</taxon>
        <taxon>Anguilliformes</taxon>
        <taxon>Anguillidae</taxon>
        <taxon>Anguilla</taxon>
    </lineage>
</organism>
<name>A0A0E9UCT4_ANGAN</name>
<proteinExistence type="predicted"/>
<evidence type="ECO:0000313" key="1">
    <source>
        <dbReference type="EMBL" id="JAH62733.1"/>
    </source>
</evidence>
<reference evidence="1" key="1">
    <citation type="submission" date="2014-11" db="EMBL/GenBank/DDBJ databases">
        <authorList>
            <person name="Amaro Gonzalez C."/>
        </authorList>
    </citation>
    <scope>NUCLEOTIDE SEQUENCE</scope>
</reference>